<proteinExistence type="inferred from homology"/>
<evidence type="ECO:0000256" key="1">
    <source>
        <dbReference type="ARBA" id="ARBA00000677"/>
    </source>
</evidence>
<feature type="transmembrane region" description="Helical" evidence="7">
    <location>
        <begin position="18"/>
        <end position="35"/>
    </location>
</feature>
<accession>A0A846RHX2</accession>
<organism evidence="9 10">
    <name type="scientific">Arthrobacter pigmenti</name>
    <dbReference type="NCBI Taxonomy" id="271432"/>
    <lineage>
        <taxon>Bacteria</taxon>
        <taxon>Bacillati</taxon>
        <taxon>Actinomycetota</taxon>
        <taxon>Actinomycetes</taxon>
        <taxon>Micrococcales</taxon>
        <taxon>Micrococcaceae</taxon>
        <taxon>Arthrobacter</taxon>
    </lineage>
</organism>
<evidence type="ECO:0000256" key="2">
    <source>
        <dbReference type="ARBA" id="ARBA00004401"/>
    </source>
</evidence>
<comment type="caution">
    <text evidence="9">The sequence shown here is derived from an EMBL/GenBank/DDBJ whole genome shotgun (WGS) entry which is preliminary data.</text>
</comment>
<dbReference type="PANTHER" id="PTHR43390">
    <property type="entry name" value="SIGNAL PEPTIDASE I"/>
    <property type="match status" value="1"/>
</dbReference>
<dbReference type="Gene3D" id="2.10.109.10">
    <property type="entry name" value="Umud Fragment, subunit A"/>
    <property type="match status" value="1"/>
</dbReference>
<keyword evidence="5 7" id="KW-0378">Hydrolase</keyword>
<dbReference type="GO" id="GO:0009003">
    <property type="term" value="F:signal peptidase activity"/>
    <property type="evidence" value="ECO:0007669"/>
    <property type="project" value="UniProtKB-EC"/>
</dbReference>
<dbReference type="EMBL" id="JAATJL010000001">
    <property type="protein sequence ID" value="NJC22743.1"/>
    <property type="molecule type" value="Genomic_DNA"/>
</dbReference>
<dbReference type="InterPro" id="IPR019758">
    <property type="entry name" value="Pept_S26A_signal_pept_1_CS"/>
</dbReference>
<feature type="domain" description="Peptidase S26" evidence="8">
    <location>
        <begin position="16"/>
        <end position="162"/>
    </location>
</feature>
<dbReference type="PROSITE" id="PS00760">
    <property type="entry name" value="SPASE_I_2"/>
    <property type="match status" value="1"/>
</dbReference>
<dbReference type="GO" id="GO:0005886">
    <property type="term" value="C:plasma membrane"/>
    <property type="evidence" value="ECO:0007669"/>
    <property type="project" value="UniProtKB-SubCell"/>
</dbReference>
<dbReference type="EC" id="3.4.21.89" evidence="4 7"/>
<evidence type="ECO:0000256" key="5">
    <source>
        <dbReference type="ARBA" id="ARBA00022801"/>
    </source>
</evidence>
<dbReference type="AlphaFoldDB" id="A0A846RHX2"/>
<evidence type="ECO:0000256" key="4">
    <source>
        <dbReference type="ARBA" id="ARBA00013208"/>
    </source>
</evidence>
<dbReference type="PRINTS" id="PR00727">
    <property type="entry name" value="LEADERPTASE"/>
</dbReference>
<keyword evidence="10" id="KW-1185">Reference proteome</keyword>
<dbReference type="CDD" id="cd06530">
    <property type="entry name" value="S26_SPase_I"/>
    <property type="match status" value="1"/>
</dbReference>
<dbReference type="Pfam" id="PF10502">
    <property type="entry name" value="Peptidase_S26"/>
    <property type="match status" value="1"/>
</dbReference>
<keyword evidence="7" id="KW-0472">Membrane</keyword>
<dbReference type="GO" id="GO:0004252">
    <property type="term" value="F:serine-type endopeptidase activity"/>
    <property type="evidence" value="ECO:0007669"/>
    <property type="project" value="InterPro"/>
</dbReference>
<dbReference type="GO" id="GO:0006465">
    <property type="term" value="P:signal peptide processing"/>
    <property type="evidence" value="ECO:0007669"/>
    <property type="project" value="InterPro"/>
</dbReference>
<dbReference type="InterPro" id="IPR019533">
    <property type="entry name" value="Peptidase_S26"/>
</dbReference>
<keyword evidence="7" id="KW-0645">Protease</keyword>
<sequence>MGSHLQTRPSATRRSRTVPVLVIAALVLLAVRLWVVEPLLVSSSSMEPTVAEGSVVLLYRHGEVTQGSLVSFANPTESGTMLKRVVATGGQSVAIKDALLYVDGVEVREPFVDHSRIDGTYFGPVTVPAGHVFVLGDNRDTSIDSREYGALPLESIEATVIWPLP</sequence>
<dbReference type="Proteomes" id="UP000547458">
    <property type="component" value="Unassembled WGS sequence"/>
</dbReference>
<dbReference type="InterPro" id="IPR000223">
    <property type="entry name" value="Pept_S26A_signal_pept_1"/>
</dbReference>
<gene>
    <name evidence="9" type="ORF">BJ994_001819</name>
</gene>
<dbReference type="PROSITE" id="PS00761">
    <property type="entry name" value="SPASE_I_3"/>
    <property type="match status" value="1"/>
</dbReference>
<evidence type="ECO:0000256" key="3">
    <source>
        <dbReference type="ARBA" id="ARBA00009370"/>
    </source>
</evidence>
<evidence type="ECO:0000313" key="9">
    <source>
        <dbReference type="EMBL" id="NJC22743.1"/>
    </source>
</evidence>
<dbReference type="InterPro" id="IPR036286">
    <property type="entry name" value="LexA/Signal_pep-like_sf"/>
</dbReference>
<feature type="active site" evidence="6">
    <location>
        <position position="83"/>
    </location>
</feature>
<keyword evidence="7" id="KW-0812">Transmembrane</keyword>
<protein>
    <recommendedName>
        <fullName evidence="4 7">Signal peptidase I</fullName>
        <ecNumber evidence="4 7">3.4.21.89</ecNumber>
    </recommendedName>
</protein>
<evidence type="ECO:0000313" key="10">
    <source>
        <dbReference type="Proteomes" id="UP000547458"/>
    </source>
</evidence>
<evidence type="ECO:0000256" key="6">
    <source>
        <dbReference type="PIRSR" id="PIRSR600223-1"/>
    </source>
</evidence>
<evidence type="ECO:0000256" key="7">
    <source>
        <dbReference type="RuleBase" id="RU362042"/>
    </source>
</evidence>
<comment type="similarity">
    <text evidence="3 7">Belongs to the peptidase S26 family.</text>
</comment>
<feature type="active site" evidence="6">
    <location>
        <position position="45"/>
    </location>
</feature>
<dbReference type="NCBIfam" id="TIGR02227">
    <property type="entry name" value="sigpep_I_bact"/>
    <property type="match status" value="1"/>
</dbReference>
<dbReference type="SUPFAM" id="SSF51306">
    <property type="entry name" value="LexA/Signal peptidase"/>
    <property type="match status" value="1"/>
</dbReference>
<dbReference type="InterPro" id="IPR019757">
    <property type="entry name" value="Pept_S26A_signal_pept_1_Lys-AS"/>
</dbReference>
<comment type="subcellular location">
    <subcellularLocation>
        <location evidence="2">Cell membrane</location>
        <topology evidence="2">Single-pass type II membrane protein</topology>
    </subcellularLocation>
    <subcellularLocation>
        <location evidence="7">Membrane</location>
        <topology evidence="7">Single-pass type II membrane protein</topology>
    </subcellularLocation>
</comment>
<reference evidence="9 10" key="1">
    <citation type="submission" date="2020-03" db="EMBL/GenBank/DDBJ databases">
        <title>Sequencing the genomes of 1000 actinobacteria strains.</title>
        <authorList>
            <person name="Klenk H.-P."/>
        </authorList>
    </citation>
    <scope>NUCLEOTIDE SEQUENCE [LARGE SCALE GENOMIC DNA]</scope>
    <source>
        <strain evidence="9 10">DSM 16403</strain>
    </source>
</reference>
<dbReference type="PANTHER" id="PTHR43390:SF1">
    <property type="entry name" value="CHLOROPLAST PROCESSING PEPTIDASE"/>
    <property type="match status" value="1"/>
</dbReference>
<keyword evidence="7" id="KW-1133">Transmembrane helix</keyword>
<dbReference type="RefSeq" id="WP_167993514.1">
    <property type="nucleotide sequence ID" value="NZ_JAATJL010000001.1"/>
</dbReference>
<evidence type="ECO:0000259" key="8">
    <source>
        <dbReference type="Pfam" id="PF10502"/>
    </source>
</evidence>
<name>A0A846RHX2_9MICC</name>
<comment type="catalytic activity">
    <reaction evidence="1 7">
        <text>Cleavage of hydrophobic, N-terminal signal or leader sequences from secreted and periplasmic proteins.</text>
        <dbReference type="EC" id="3.4.21.89"/>
    </reaction>
</comment>